<feature type="non-terminal residue" evidence="2">
    <location>
        <position position="1"/>
    </location>
</feature>
<dbReference type="Proteomes" id="UP000681967">
    <property type="component" value="Unassembled WGS sequence"/>
</dbReference>
<evidence type="ECO:0000313" key="2">
    <source>
        <dbReference type="EMBL" id="CAF3988286.1"/>
    </source>
</evidence>
<reference evidence="2" key="1">
    <citation type="submission" date="2021-02" db="EMBL/GenBank/DDBJ databases">
        <authorList>
            <person name="Nowell W R."/>
        </authorList>
    </citation>
    <scope>NUCLEOTIDE SEQUENCE</scope>
</reference>
<gene>
    <name evidence="2" type="ORF">BYL167_LOCUS13001</name>
</gene>
<name>A0A8S2N579_9BILA</name>
<feature type="coiled-coil region" evidence="1">
    <location>
        <begin position="10"/>
        <end position="44"/>
    </location>
</feature>
<keyword evidence="1" id="KW-0175">Coiled coil</keyword>
<dbReference type="AlphaFoldDB" id="A0A8S2N579"/>
<sequence>MSNGDAQGEIVKLQQHLVLLREEYVKLQQRYKTLEKNYNILNTTTKLDQESFVCRLLKTVADLFNRELY</sequence>
<evidence type="ECO:0000256" key="1">
    <source>
        <dbReference type="SAM" id="Coils"/>
    </source>
</evidence>
<comment type="caution">
    <text evidence="2">The sequence shown here is derived from an EMBL/GenBank/DDBJ whole genome shotgun (WGS) entry which is preliminary data.</text>
</comment>
<proteinExistence type="predicted"/>
<organism evidence="2 3">
    <name type="scientific">Rotaria magnacalcarata</name>
    <dbReference type="NCBI Taxonomy" id="392030"/>
    <lineage>
        <taxon>Eukaryota</taxon>
        <taxon>Metazoa</taxon>
        <taxon>Spiralia</taxon>
        <taxon>Gnathifera</taxon>
        <taxon>Rotifera</taxon>
        <taxon>Eurotatoria</taxon>
        <taxon>Bdelloidea</taxon>
        <taxon>Philodinida</taxon>
        <taxon>Philodinidae</taxon>
        <taxon>Rotaria</taxon>
    </lineage>
</organism>
<accession>A0A8S2N579</accession>
<protein>
    <submittedName>
        <fullName evidence="2">Uncharacterized protein</fullName>
    </submittedName>
</protein>
<dbReference type="EMBL" id="CAJOBH010004393">
    <property type="protein sequence ID" value="CAF3988286.1"/>
    <property type="molecule type" value="Genomic_DNA"/>
</dbReference>
<evidence type="ECO:0000313" key="3">
    <source>
        <dbReference type="Proteomes" id="UP000681967"/>
    </source>
</evidence>